<proteinExistence type="inferred from homology"/>
<evidence type="ECO:0000256" key="2">
    <source>
        <dbReference type="ARBA" id="ARBA00011738"/>
    </source>
</evidence>
<name>A0A1C4GS89_9GAMM</name>
<dbReference type="EC" id="2.4.2.18" evidence="12"/>
<dbReference type="InterPro" id="IPR000312">
    <property type="entry name" value="Glycosyl_Trfase_fam3"/>
</dbReference>
<dbReference type="InterPro" id="IPR035902">
    <property type="entry name" value="Nuc_phospho_transferase"/>
</dbReference>
<feature type="binding site" evidence="12">
    <location>
        <position position="88"/>
    </location>
    <ligand>
        <name>anthranilate</name>
        <dbReference type="ChEBI" id="CHEBI:16567"/>
        <label>1</label>
    </ligand>
</feature>
<evidence type="ECO:0000256" key="9">
    <source>
        <dbReference type="ARBA" id="ARBA00023141"/>
    </source>
</evidence>
<comment type="catalytic activity">
    <reaction evidence="10 12">
        <text>N-(5-phospho-beta-D-ribosyl)anthranilate + diphosphate = 5-phospho-alpha-D-ribose 1-diphosphate + anthranilate</text>
        <dbReference type="Rhea" id="RHEA:11768"/>
        <dbReference type="ChEBI" id="CHEBI:16567"/>
        <dbReference type="ChEBI" id="CHEBI:18277"/>
        <dbReference type="ChEBI" id="CHEBI:33019"/>
        <dbReference type="ChEBI" id="CHEBI:58017"/>
        <dbReference type="EC" id="2.4.2.18"/>
    </reaction>
</comment>
<comment type="caution">
    <text evidence="12">Lacks conserved residue(s) required for the propagation of feature annotation.</text>
</comment>
<feature type="binding site" evidence="12">
    <location>
        <begin position="116"/>
        <end position="124"/>
    </location>
    <ligand>
        <name>5-phospho-alpha-D-ribose 1-diphosphate</name>
        <dbReference type="ChEBI" id="CHEBI:58017"/>
    </ligand>
</feature>
<accession>A0A1C4GS89</accession>
<evidence type="ECO:0000259" key="14">
    <source>
        <dbReference type="Pfam" id="PF02885"/>
    </source>
</evidence>
<dbReference type="FunFam" id="3.40.1030.10:FF:000002">
    <property type="entry name" value="Anthranilate phosphoribosyltransferase"/>
    <property type="match status" value="1"/>
</dbReference>
<feature type="binding site" evidence="12">
    <location>
        <position position="128"/>
    </location>
    <ligand>
        <name>5-phospho-alpha-D-ribose 1-diphosphate</name>
        <dbReference type="ChEBI" id="CHEBI:58017"/>
    </ligand>
</feature>
<dbReference type="GO" id="GO:0004048">
    <property type="term" value="F:anthranilate phosphoribosyltransferase activity"/>
    <property type="evidence" value="ECO:0007669"/>
    <property type="project" value="UniProtKB-UniRule"/>
</dbReference>
<comment type="similarity">
    <text evidence="12">Belongs to the anthranilate phosphoribosyltransferase family.</text>
</comment>
<dbReference type="NCBIfam" id="TIGR01245">
    <property type="entry name" value="trpD"/>
    <property type="match status" value="1"/>
</dbReference>
<protein>
    <recommendedName>
        <fullName evidence="12">Anthranilate phosphoribosyltransferase</fullName>
        <ecNumber evidence="12">2.4.2.18</ecNumber>
    </recommendedName>
</protein>
<dbReference type="SUPFAM" id="SSF47648">
    <property type="entry name" value="Nucleoside phosphorylase/phosphoribosyltransferase N-terminal domain"/>
    <property type="match status" value="1"/>
</dbReference>
<dbReference type="FunFam" id="1.20.970.10:FF:000006">
    <property type="entry name" value="Anthranilate phosphoribosyltransferase"/>
    <property type="match status" value="1"/>
</dbReference>
<comment type="pathway">
    <text evidence="1 12">Amino-acid biosynthesis; L-tryptophan biosynthesis; L-tryptophan from chorismate: step 2/5.</text>
</comment>
<evidence type="ECO:0000256" key="10">
    <source>
        <dbReference type="ARBA" id="ARBA00052328"/>
    </source>
</evidence>
<keyword evidence="5 12" id="KW-0808">Transferase</keyword>
<dbReference type="SUPFAM" id="SSF52418">
    <property type="entry name" value="Nucleoside phosphorylase/phosphoribosyltransferase catalytic domain"/>
    <property type="match status" value="1"/>
</dbReference>
<dbReference type="Pfam" id="PF00591">
    <property type="entry name" value="Glycos_transf_3"/>
    <property type="match status" value="1"/>
</dbReference>
<dbReference type="Proteomes" id="UP000243661">
    <property type="component" value="Unassembled WGS sequence"/>
</dbReference>
<evidence type="ECO:0000313" key="16">
    <source>
        <dbReference type="Proteomes" id="UP000243661"/>
    </source>
</evidence>
<dbReference type="HAMAP" id="MF_00211">
    <property type="entry name" value="TrpD"/>
    <property type="match status" value="1"/>
</dbReference>
<evidence type="ECO:0000256" key="11">
    <source>
        <dbReference type="ARBA" id="ARBA00061188"/>
    </source>
</evidence>
<keyword evidence="9 12" id="KW-0057">Aromatic amino acid biosynthesis</keyword>
<evidence type="ECO:0000256" key="8">
    <source>
        <dbReference type="ARBA" id="ARBA00022842"/>
    </source>
</evidence>
<dbReference type="EMBL" id="FMBK01000002">
    <property type="protein sequence ID" value="SCC71036.1"/>
    <property type="molecule type" value="Genomic_DNA"/>
</dbReference>
<dbReference type="GO" id="GO:0000162">
    <property type="term" value="P:L-tryptophan biosynthetic process"/>
    <property type="evidence" value="ECO:0007669"/>
    <property type="project" value="UniProtKB-UniRule"/>
</dbReference>
<dbReference type="InterPro" id="IPR017459">
    <property type="entry name" value="Glycosyl_Trfase_fam3_N_dom"/>
</dbReference>
<dbReference type="Gene3D" id="3.40.1030.10">
    <property type="entry name" value="Nucleoside phosphorylase/phosphoribosyltransferase catalytic domain"/>
    <property type="match status" value="1"/>
</dbReference>
<sequence length="354" mass="38050">MSVTKIMNIQQALNNITKQIHLTQTQMEDVMRAIMSGEATDAQIGALMMGLRLKGESIDEITAAARVMREFAIKIDVSDIPHLVDIVGTGGDGQNLFNVSTASSFVIAAAGATIAKHGNRGVSSKSGSSDLLEKAGINLDLNMQQTERCIREVGIGFLFAPNHHKAMKYAVGPRKELGIRSIFNLLGPLTNPAGVNRFVLGVFSNELCRPIAEVMKQLGAEHVMVVHSKDGLDEISLASSTYVAELKQGEITEWMINPEEVDIESQTLTGLMVEDSAESLALIKDALGRKKSVKGEKAANMIALNAGAGIYVSGLTTSYKEGVALAHDIIYGGQALEKMAILSEFTKTLKEYEA</sequence>
<dbReference type="PANTHER" id="PTHR43285">
    <property type="entry name" value="ANTHRANILATE PHOSPHORIBOSYLTRANSFERASE"/>
    <property type="match status" value="1"/>
</dbReference>
<feature type="domain" description="Glycosyl transferase family 3" evidence="13">
    <location>
        <begin position="82"/>
        <end position="336"/>
    </location>
</feature>
<comment type="function">
    <text evidence="12">Catalyzes the transfer of the phosphoribosyl group of 5-phosphorylribose-1-pyrophosphate (PRPP) to anthranilate to yield N-(5'-phosphoribosyl)-anthranilate (PRA).</text>
</comment>
<feature type="binding site" evidence="12">
    <location>
        <begin position="91"/>
        <end position="92"/>
    </location>
    <ligand>
        <name>5-phospho-alpha-D-ribose 1-diphosphate</name>
        <dbReference type="ChEBI" id="CHEBI:58017"/>
    </ligand>
</feature>
<dbReference type="Pfam" id="PF02885">
    <property type="entry name" value="Glycos_trans_3N"/>
    <property type="match status" value="1"/>
</dbReference>
<feature type="domain" description="Glycosyl transferase family 3 N-terminal" evidence="14">
    <location>
        <begin position="11"/>
        <end position="72"/>
    </location>
</feature>
<evidence type="ECO:0000256" key="7">
    <source>
        <dbReference type="ARBA" id="ARBA00022822"/>
    </source>
</evidence>
<keyword evidence="3 12" id="KW-0028">Amino-acid biosynthesis</keyword>
<keyword evidence="8 12" id="KW-0460">Magnesium</keyword>
<evidence type="ECO:0000256" key="4">
    <source>
        <dbReference type="ARBA" id="ARBA00022676"/>
    </source>
</evidence>
<organism evidence="15 16">
    <name type="scientific">Acinetobacter albensis</name>
    <dbReference type="NCBI Taxonomy" id="1673609"/>
    <lineage>
        <taxon>Bacteria</taxon>
        <taxon>Pseudomonadati</taxon>
        <taxon>Pseudomonadota</taxon>
        <taxon>Gammaproteobacteria</taxon>
        <taxon>Moraxellales</taxon>
        <taxon>Moraxellaceae</taxon>
        <taxon>Acinetobacter</taxon>
    </lineage>
</organism>
<dbReference type="InterPro" id="IPR036320">
    <property type="entry name" value="Glycosyl_Trfase_fam3_N_dom_sf"/>
</dbReference>
<dbReference type="InterPro" id="IPR005940">
    <property type="entry name" value="Anthranilate_Pribosyl_Tfrase"/>
</dbReference>
<feature type="binding site" evidence="12">
    <location>
        <position position="234"/>
    </location>
    <ligand>
        <name>Mg(2+)</name>
        <dbReference type="ChEBI" id="CHEBI:18420"/>
        <label>1</label>
    </ligand>
</feature>
<dbReference type="GO" id="GO:0005829">
    <property type="term" value="C:cytosol"/>
    <property type="evidence" value="ECO:0007669"/>
    <property type="project" value="TreeGrafter"/>
</dbReference>
<evidence type="ECO:0000256" key="12">
    <source>
        <dbReference type="HAMAP-Rule" id="MF_00211"/>
    </source>
</evidence>
<evidence type="ECO:0000256" key="5">
    <source>
        <dbReference type="ARBA" id="ARBA00022679"/>
    </source>
</evidence>
<evidence type="ECO:0000256" key="6">
    <source>
        <dbReference type="ARBA" id="ARBA00022723"/>
    </source>
</evidence>
<feature type="binding site" evidence="12">
    <location>
        <position position="88"/>
    </location>
    <ligand>
        <name>5-phospho-alpha-D-ribose 1-diphosphate</name>
        <dbReference type="ChEBI" id="CHEBI:58017"/>
    </ligand>
</feature>
<gene>
    <name evidence="12" type="primary">trpD</name>
    <name evidence="15" type="ORF">GA0116959_102130</name>
</gene>
<comment type="subunit">
    <text evidence="2 12">Homodimer.</text>
</comment>
<keyword evidence="7 12" id="KW-0822">Tryptophan biosynthesis</keyword>
<evidence type="ECO:0000256" key="3">
    <source>
        <dbReference type="ARBA" id="ARBA00022605"/>
    </source>
</evidence>
<feature type="binding site" evidence="12">
    <location>
        <position position="100"/>
    </location>
    <ligand>
        <name>Mg(2+)</name>
        <dbReference type="ChEBI" id="CHEBI:18420"/>
        <label>1</label>
    </ligand>
</feature>
<comment type="similarity">
    <text evidence="11">In the C-terminal section; belongs to the anthranilate phosphoribosyltransferase family.</text>
</comment>
<comment type="cofactor">
    <cofactor evidence="12">
        <name>Mg(2+)</name>
        <dbReference type="ChEBI" id="CHEBI:18420"/>
    </cofactor>
    <text evidence="12">Binds 2 magnesium ions per monomer.</text>
</comment>
<keyword evidence="4 12" id="KW-0328">Glycosyltransferase</keyword>
<keyword evidence="6 12" id="KW-0479">Metal-binding</keyword>
<dbReference type="UniPathway" id="UPA00035">
    <property type="reaction ID" value="UER00041"/>
</dbReference>
<dbReference type="GO" id="GO:0000287">
    <property type="term" value="F:magnesium ion binding"/>
    <property type="evidence" value="ECO:0007669"/>
    <property type="project" value="UniProtKB-UniRule"/>
</dbReference>
<evidence type="ECO:0000259" key="13">
    <source>
        <dbReference type="Pfam" id="PF00591"/>
    </source>
</evidence>
<evidence type="ECO:0000256" key="1">
    <source>
        <dbReference type="ARBA" id="ARBA00004907"/>
    </source>
</evidence>
<feature type="binding site" evidence="12">
    <location>
        <position position="119"/>
    </location>
    <ligand>
        <name>anthranilate</name>
        <dbReference type="ChEBI" id="CHEBI:16567"/>
        <label>1</label>
    </ligand>
</feature>
<feature type="binding site" evidence="12">
    <location>
        <position position="234"/>
    </location>
    <ligand>
        <name>Mg(2+)</name>
        <dbReference type="ChEBI" id="CHEBI:18420"/>
        <label>2</label>
    </ligand>
</feature>
<feature type="binding site" evidence="12">
    <location>
        <position position="174"/>
    </location>
    <ligand>
        <name>anthranilate</name>
        <dbReference type="ChEBI" id="CHEBI:16567"/>
        <label>2</label>
    </ligand>
</feature>
<reference evidence="15 16" key="1">
    <citation type="submission" date="2016-08" db="EMBL/GenBank/DDBJ databases">
        <authorList>
            <person name="Seilhamer J.J."/>
        </authorList>
    </citation>
    <scope>NUCLEOTIDE SEQUENCE [LARGE SCALE GENOMIC DNA]</scope>
    <source>
        <strain evidence="15 16">ANC 4874</strain>
    </source>
</reference>
<evidence type="ECO:0000313" key="15">
    <source>
        <dbReference type="EMBL" id="SCC71036.1"/>
    </source>
</evidence>
<feature type="binding site" evidence="12">
    <location>
        <begin position="98"/>
        <end position="101"/>
    </location>
    <ligand>
        <name>5-phospho-alpha-D-ribose 1-diphosphate</name>
        <dbReference type="ChEBI" id="CHEBI:58017"/>
    </ligand>
</feature>
<dbReference type="AlphaFoldDB" id="A0A1C4GS89"/>
<dbReference type="PANTHER" id="PTHR43285:SF2">
    <property type="entry name" value="ANTHRANILATE PHOSPHORIBOSYLTRANSFERASE"/>
    <property type="match status" value="1"/>
</dbReference>
<feature type="binding site" evidence="12">
    <location>
        <position position="233"/>
    </location>
    <ligand>
        <name>Mg(2+)</name>
        <dbReference type="ChEBI" id="CHEBI:18420"/>
        <label>2</label>
    </ligand>
</feature>
<dbReference type="Gene3D" id="1.20.970.10">
    <property type="entry name" value="Transferase, Pyrimidine Nucleoside Phosphorylase, Chain C"/>
    <property type="match status" value="1"/>
</dbReference>